<keyword evidence="2" id="KW-1185">Reference proteome</keyword>
<organism evidence="1 2">
    <name type="scientific">Scortum barcoo</name>
    <name type="common">barcoo grunter</name>
    <dbReference type="NCBI Taxonomy" id="214431"/>
    <lineage>
        <taxon>Eukaryota</taxon>
        <taxon>Metazoa</taxon>
        <taxon>Chordata</taxon>
        <taxon>Craniata</taxon>
        <taxon>Vertebrata</taxon>
        <taxon>Euteleostomi</taxon>
        <taxon>Actinopterygii</taxon>
        <taxon>Neopterygii</taxon>
        <taxon>Teleostei</taxon>
        <taxon>Neoteleostei</taxon>
        <taxon>Acanthomorphata</taxon>
        <taxon>Eupercaria</taxon>
        <taxon>Centrarchiformes</taxon>
        <taxon>Terapontoidei</taxon>
        <taxon>Terapontidae</taxon>
        <taxon>Scortum</taxon>
    </lineage>
</organism>
<gene>
    <name evidence="1" type="ORF">L3Q82_023900</name>
</gene>
<accession>A0ACB8WU65</accession>
<comment type="caution">
    <text evidence="1">The sequence shown here is derived from an EMBL/GenBank/DDBJ whole genome shotgun (WGS) entry which is preliminary data.</text>
</comment>
<evidence type="ECO:0000313" key="2">
    <source>
        <dbReference type="Proteomes" id="UP000831701"/>
    </source>
</evidence>
<protein>
    <submittedName>
        <fullName evidence="1">Uncharacterized protein</fullName>
    </submittedName>
</protein>
<proteinExistence type="predicted"/>
<sequence>MQTDSAVSCLRSDLLKSCGTFRVLVGVTGSVAALKLPLLVSQLLQLPEVDVRVVTTEHAKHFYNPAEVSVKIYSDKDEWELWTQRSDPVLHIELRRWADLLVIAPLDANTLGKIASGICDNLLTCVVRAWDTSRPLLFCPAMNTAMWQHPVTAQQVSRLTEFGYVEIPCIAKKLVCGDEGKGAMAEVSTIISAVKQYLQKPDESSQKTCTSHCIVDSAGTRDT</sequence>
<name>A0ACB8WU65_9TELE</name>
<dbReference type="EMBL" id="CM041536">
    <property type="protein sequence ID" value="KAI3371281.1"/>
    <property type="molecule type" value="Genomic_DNA"/>
</dbReference>
<dbReference type="Proteomes" id="UP000831701">
    <property type="component" value="Chromosome 6"/>
</dbReference>
<reference evidence="1" key="1">
    <citation type="submission" date="2022-04" db="EMBL/GenBank/DDBJ databases">
        <title>Jade perch genome.</title>
        <authorList>
            <person name="Chao B."/>
        </authorList>
    </citation>
    <scope>NUCLEOTIDE SEQUENCE</scope>
    <source>
        <strain evidence="1">CB-2022</strain>
    </source>
</reference>
<evidence type="ECO:0000313" key="1">
    <source>
        <dbReference type="EMBL" id="KAI3371281.1"/>
    </source>
</evidence>